<dbReference type="OrthoDB" id="9808669at2"/>
<comment type="similarity">
    <text evidence="1 3">Belongs to the thiolase-like superfamily. Beta-ketoacyl-ACP synthases family.</text>
</comment>
<dbReference type="InterPro" id="IPR018201">
    <property type="entry name" value="Ketoacyl_synth_AS"/>
</dbReference>
<feature type="domain" description="Ketosynthase family 3 (KS3)" evidence="4">
    <location>
        <begin position="3"/>
        <end position="407"/>
    </location>
</feature>
<dbReference type="InterPro" id="IPR000794">
    <property type="entry name" value="Beta-ketoacyl_synthase"/>
</dbReference>
<dbReference type="RefSeq" id="WP_092066265.1">
    <property type="nucleotide sequence ID" value="NZ_FNIN01000014.1"/>
</dbReference>
<keyword evidence="6" id="KW-1185">Reference proteome</keyword>
<dbReference type="PROSITE" id="PS00606">
    <property type="entry name" value="KS3_1"/>
    <property type="match status" value="1"/>
</dbReference>
<dbReference type="AlphaFoldDB" id="A0A1H0FT51"/>
<dbReference type="STRING" id="206665.SAMN04488516_11419"/>
<dbReference type="InterPro" id="IPR016039">
    <property type="entry name" value="Thiolase-like"/>
</dbReference>
<dbReference type="InterPro" id="IPR014030">
    <property type="entry name" value="Ketoacyl_synth_N"/>
</dbReference>
<dbReference type="EMBL" id="FNIN01000014">
    <property type="protein sequence ID" value="SDN97817.1"/>
    <property type="molecule type" value="Genomic_DNA"/>
</dbReference>
<dbReference type="InterPro" id="IPR014031">
    <property type="entry name" value="Ketoacyl_synth_C"/>
</dbReference>
<dbReference type="Proteomes" id="UP000199602">
    <property type="component" value="Unassembled WGS sequence"/>
</dbReference>
<dbReference type="PROSITE" id="PS52004">
    <property type="entry name" value="KS3_2"/>
    <property type="match status" value="1"/>
</dbReference>
<keyword evidence="2 3" id="KW-0808">Transferase</keyword>
<gene>
    <name evidence="5" type="ORF">SAMN04488516_11419</name>
</gene>
<dbReference type="CDD" id="cd00834">
    <property type="entry name" value="KAS_I_II"/>
    <property type="match status" value="1"/>
</dbReference>
<dbReference type="InterPro" id="IPR020841">
    <property type="entry name" value="PKS_Beta-ketoAc_synthase_dom"/>
</dbReference>
<dbReference type="GO" id="GO:0005829">
    <property type="term" value="C:cytosol"/>
    <property type="evidence" value="ECO:0007669"/>
    <property type="project" value="TreeGrafter"/>
</dbReference>
<dbReference type="Pfam" id="PF00109">
    <property type="entry name" value="ketoacyl-synt"/>
    <property type="match status" value="1"/>
</dbReference>
<evidence type="ECO:0000256" key="3">
    <source>
        <dbReference type="RuleBase" id="RU003694"/>
    </source>
</evidence>
<name>A0A1H0FT51_9BACT</name>
<dbReference type="PANTHER" id="PTHR11712:SF325">
    <property type="entry name" value="3-OXOACYL-(ACYL-CARRIER-PROTEIN) SYNTHASE II FABF"/>
    <property type="match status" value="1"/>
</dbReference>
<dbReference type="SMART" id="SM00825">
    <property type="entry name" value="PKS_KS"/>
    <property type="match status" value="1"/>
</dbReference>
<dbReference type="GO" id="GO:0004315">
    <property type="term" value="F:3-oxoacyl-[acyl-carrier-protein] synthase activity"/>
    <property type="evidence" value="ECO:0007669"/>
    <property type="project" value="InterPro"/>
</dbReference>
<organism evidence="5 6">
    <name type="scientific">Desulfonauticus submarinus</name>
    <dbReference type="NCBI Taxonomy" id="206665"/>
    <lineage>
        <taxon>Bacteria</taxon>
        <taxon>Pseudomonadati</taxon>
        <taxon>Thermodesulfobacteriota</taxon>
        <taxon>Desulfovibrionia</taxon>
        <taxon>Desulfovibrionales</taxon>
        <taxon>Desulfonauticaceae</taxon>
        <taxon>Desulfonauticus</taxon>
    </lineage>
</organism>
<dbReference type="Pfam" id="PF02801">
    <property type="entry name" value="Ketoacyl-synt_C"/>
    <property type="match status" value="1"/>
</dbReference>
<dbReference type="GO" id="GO:0006633">
    <property type="term" value="P:fatty acid biosynthetic process"/>
    <property type="evidence" value="ECO:0007669"/>
    <property type="project" value="InterPro"/>
</dbReference>
<dbReference type="Gene3D" id="3.40.47.10">
    <property type="match status" value="1"/>
</dbReference>
<dbReference type="SUPFAM" id="SSF53901">
    <property type="entry name" value="Thiolase-like"/>
    <property type="match status" value="2"/>
</dbReference>
<sequence length="412" mass="44776">MDLKRVVITGLGAISPFGRGIKSLKKSIFSNKSAISIINNFKEIKGLRSHVGGVVKDINPKEIPRKYRRAMSPMSIYAALAAKEALLNANLSLKDCSLGKVSLILGSTTGSVYTMEQFFKVFLQEKSIEKIKSTLFFQIMNHSCAANVGQFLGITGRTLAPAAACSTSCIAIGQGFELISKGMEDIVICGGADELHPLTVATFDIMNAASTKYNFSPHNTPRPFDINRDGVVCSEGSGILILESLESAKKRKANIYAEILAFSSNTDPSHIANPSTTSLKKCLQNVLKQAKLTSQQIDYLNAHATGTIQGDIVESNAIYEVLGTNIPVSSLKGHLGHTMAASGALEIICCIFMLQENKILPTRNLEQVDPQCSKLKYVQKIIDKKLKIILKNNFALGGINSSLILRRYEEDD</sequence>
<accession>A0A1H0FT51</accession>
<reference evidence="5 6" key="1">
    <citation type="submission" date="2016-10" db="EMBL/GenBank/DDBJ databases">
        <authorList>
            <person name="de Groot N.N."/>
        </authorList>
    </citation>
    <scope>NUCLEOTIDE SEQUENCE [LARGE SCALE GENOMIC DNA]</scope>
    <source>
        <strain evidence="5 6">DSM 15269</strain>
    </source>
</reference>
<evidence type="ECO:0000256" key="2">
    <source>
        <dbReference type="ARBA" id="ARBA00022679"/>
    </source>
</evidence>
<evidence type="ECO:0000313" key="6">
    <source>
        <dbReference type="Proteomes" id="UP000199602"/>
    </source>
</evidence>
<evidence type="ECO:0000313" key="5">
    <source>
        <dbReference type="EMBL" id="SDN97817.1"/>
    </source>
</evidence>
<proteinExistence type="inferred from homology"/>
<dbReference type="PANTHER" id="PTHR11712">
    <property type="entry name" value="POLYKETIDE SYNTHASE-RELATED"/>
    <property type="match status" value="1"/>
</dbReference>
<evidence type="ECO:0000259" key="4">
    <source>
        <dbReference type="PROSITE" id="PS52004"/>
    </source>
</evidence>
<protein>
    <submittedName>
        <fullName evidence="5">3-oxoacyl-[acyl-carrier-protein] synthase II</fullName>
    </submittedName>
</protein>
<evidence type="ECO:0000256" key="1">
    <source>
        <dbReference type="ARBA" id="ARBA00008467"/>
    </source>
</evidence>